<dbReference type="SUPFAM" id="SSF53067">
    <property type="entry name" value="Actin-like ATPase domain"/>
    <property type="match status" value="2"/>
</dbReference>
<dbReference type="InterPro" id="IPR043129">
    <property type="entry name" value="ATPase_NBD"/>
</dbReference>
<keyword evidence="3" id="KW-1185">Reference proteome</keyword>
<proteinExistence type="predicted"/>
<evidence type="ECO:0000313" key="3">
    <source>
        <dbReference type="Proteomes" id="UP000287972"/>
    </source>
</evidence>
<evidence type="ECO:0000256" key="1">
    <source>
        <dbReference type="SAM" id="MobiDB-lite"/>
    </source>
</evidence>
<dbReference type="PANTHER" id="PTHR42749">
    <property type="entry name" value="CELL SHAPE-DETERMINING PROTEIN MREB"/>
    <property type="match status" value="1"/>
</dbReference>
<dbReference type="EMBL" id="NKCL01000037">
    <property type="protein sequence ID" value="RSL86913.1"/>
    <property type="molecule type" value="Genomic_DNA"/>
</dbReference>
<evidence type="ECO:0000313" key="2">
    <source>
        <dbReference type="EMBL" id="RSL86913.1"/>
    </source>
</evidence>
<comment type="caution">
    <text evidence="2">The sequence shown here is derived from an EMBL/GenBank/DDBJ whole genome shotgun (WGS) entry which is preliminary data.</text>
</comment>
<gene>
    <name evidence="2" type="ORF">CEP51_002519</name>
</gene>
<feature type="region of interest" description="Disordered" evidence="1">
    <location>
        <begin position="122"/>
        <end position="151"/>
    </location>
</feature>
<organism evidence="2 3">
    <name type="scientific">Fusarium floridanum</name>
    <dbReference type="NCBI Taxonomy" id="1325733"/>
    <lineage>
        <taxon>Eukaryota</taxon>
        <taxon>Fungi</taxon>
        <taxon>Dikarya</taxon>
        <taxon>Ascomycota</taxon>
        <taxon>Pezizomycotina</taxon>
        <taxon>Sordariomycetes</taxon>
        <taxon>Hypocreomycetidae</taxon>
        <taxon>Hypocreales</taxon>
        <taxon>Nectriaceae</taxon>
        <taxon>Fusarium</taxon>
        <taxon>Fusarium solani species complex</taxon>
    </lineage>
</organism>
<protein>
    <submittedName>
        <fullName evidence="2">Uncharacterized protein</fullName>
    </submittedName>
</protein>
<sequence>MPLPTPVSPDRPGRGPRRSTGKANSAQKLDEEDAERLFESTHDLTLNRCIISVDFGTTASAVSTVKIPRGCSPDSIDPSSIRSIGNFPEVAMVCRRDDPMWYKVPTEVIYPSNSRYYNQEAIIPQRSTDNEGDIPMRDQNHDSDDESDDEGLADDWQSFRWGYQVGHLWSMPTAHNNDITCPLARFKLLLDKSKTTKPVRAHLGKTLKPLRLKRVIRTDYQPITDFLSHLLAHTKSELAEQGVDDSWQFEVVLCVPAIWDPEALRIMQTCLALAMDRAEFPGVDTENNSIERLFIVSEPEAAATYMVSQNYGFRRGDTVVLLDAGGGTVDAVTYKIENQLPLRLSKEVVPHGAGGLCGSSYLNEYFREHLFKLLENQTQLQVNGVTIRGLVEHIMIKFETIHKRCWDIYLNKKKLSLFVSGNLKPGKGLKGNCVIISAKDIEAMFLKLFVQIGDILENQIIPARNYGYNVDRVILMGGFAGSPSLEKWLEKFLEDLCKSRGLRPIKLWRLEEEEKFAYLPTVPFVLLTQRHRRMAVNAVSQGAILRALDKKNGPARFARSSYGLLRSEPWGDHIEHSGQNYSVDRVTGDHFLMNTVLWVLKKGDKIGPNWVSGKPLETVHYIEVGNPLICREVIYVSDTATESHYQLDHKKNKGAKKAGTLEVDFSFLQQQGLIKPIEPEIGKNGKTIGKKHWKVEFLIYLKVIGRDLSCIVKRDGKVINSCRMNIAPGFAMGTM</sequence>
<reference evidence="2 3" key="1">
    <citation type="submission" date="2017-06" db="EMBL/GenBank/DDBJ databases">
        <title>Comparative genomic analysis of Ambrosia Fusariam Clade fungi.</title>
        <authorList>
            <person name="Stajich J.E."/>
            <person name="Carrillo J."/>
            <person name="Kijimoto T."/>
            <person name="Eskalen A."/>
            <person name="O'Donnell K."/>
            <person name="Kasson M."/>
        </authorList>
    </citation>
    <scope>NUCLEOTIDE SEQUENCE [LARGE SCALE GENOMIC DNA]</scope>
    <source>
        <strain evidence="2 3">NRRL62606</strain>
    </source>
</reference>
<dbReference type="Gene3D" id="3.90.640.10">
    <property type="entry name" value="Actin, Chain A, domain 4"/>
    <property type="match status" value="1"/>
</dbReference>
<dbReference type="Gene3D" id="3.30.420.40">
    <property type="match status" value="2"/>
</dbReference>
<dbReference type="AlphaFoldDB" id="A0A428SAV6"/>
<dbReference type="CDD" id="cd10170">
    <property type="entry name" value="ASKHA_NBD_HSP70"/>
    <property type="match status" value="1"/>
</dbReference>
<feature type="region of interest" description="Disordered" evidence="1">
    <location>
        <begin position="1"/>
        <end position="32"/>
    </location>
</feature>
<dbReference type="PANTHER" id="PTHR42749:SF8">
    <property type="entry name" value="HSP70 FAMILY PROTEIN (AFU_ORTHOLOGUE AFUA_3G13740)"/>
    <property type="match status" value="1"/>
</dbReference>
<accession>A0A428SAV6</accession>
<dbReference type="Proteomes" id="UP000287972">
    <property type="component" value="Unassembled WGS sequence"/>
</dbReference>
<name>A0A428SAV6_9HYPO</name>